<dbReference type="AlphaFoldDB" id="X1PPL6"/>
<proteinExistence type="predicted"/>
<protein>
    <recommendedName>
        <fullName evidence="3">Phosphatidate cytidylyltransferase</fullName>
    </recommendedName>
</protein>
<evidence type="ECO:0000313" key="2">
    <source>
        <dbReference type="EMBL" id="GAI58227.1"/>
    </source>
</evidence>
<name>X1PPL6_9ZZZZ</name>
<comment type="caution">
    <text evidence="2">The sequence shown here is derived from an EMBL/GenBank/DDBJ whole genome shotgun (WGS) entry which is preliminary data.</text>
</comment>
<keyword evidence="1" id="KW-0812">Transmembrane</keyword>
<reference evidence="2" key="1">
    <citation type="journal article" date="2014" name="Front. Microbiol.">
        <title>High frequency of phylogenetically diverse reductive dehalogenase-homologous genes in deep subseafloor sedimentary metagenomes.</title>
        <authorList>
            <person name="Kawai M."/>
            <person name="Futagami T."/>
            <person name="Toyoda A."/>
            <person name="Takaki Y."/>
            <person name="Nishi S."/>
            <person name="Hori S."/>
            <person name="Arai W."/>
            <person name="Tsubouchi T."/>
            <person name="Morono Y."/>
            <person name="Uchiyama I."/>
            <person name="Ito T."/>
            <person name="Fujiyama A."/>
            <person name="Inagaki F."/>
            <person name="Takami H."/>
        </authorList>
    </citation>
    <scope>NUCLEOTIDE SEQUENCE</scope>
    <source>
        <strain evidence="2">Expedition CK06-06</strain>
    </source>
</reference>
<sequence>DAEQKDSANKVPGFGGILDIVDSLLVAAPFAYLFFMFTARYW</sequence>
<keyword evidence="1" id="KW-1133">Transmembrane helix</keyword>
<gene>
    <name evidence="2" type="ORF">S06H3_55555</name>
</gene>
<feature type="non-terminal residue" evidence="2">
    <location>
        <position position="1"/>
    </location>
</feature>
<feature type="transmembrane region" description="Helical" evidence="1">
    <location>
        <begin position="20"/>
        <end position="39"/>
    </location>
</feature>
<dbReference type="Pfam" id="PF01148">
    <property type="entry name" value="CTP_transf_1"/>
    <property type="match status" value="1"/>
</dbReference>
<organism evidence="2">
    <name type="scientific">marine sediment metagenome</name>
    <dbReference type="NCBI Taxonomy" id="412755"/>
    <lineage>
        <taxon>unclassified sequences</taxon>
        <taxon>metagenomes</taxon>
        <taxon>ecological metagenomes</taxon>
    </lineage>
</organism>
<evidence type="ECO:0000256" key="1">
    <source>
        <dbReference type="SAM" id="Phobius"/>
    </source>
</evidence>
<evidence type="ECO:0008006" key="3">
    <source>
        <dbReference type="Google" id="ProtNLM"/>
    </source>
</evidence>
<dbReference type="EMBL" id="BARV01035624">
    <property type="protein sequence ID" value="GAI58227.1"/>
    <property type="molecule type" value="Genomic_DNA"/>
</dbReference>
<keyword evidence="1" id="KW-0472">Membrane</keyword>
<accession>X1PPL6</accession>